<gene>
    <name evidence="1" type="ORF">NQ314_005412</name>
</gene>
<evidence type="ECO:0000313" key="2">
    <source>
        <dbReference type="Proteomes" id="UP001162156"/>
    </source>
</evidence>
<comment type="caution">
    <text evidence="1">The sequence shown here is derived from an EMBL/GenBank/DDBJ whole genome shotgun (WGS) entry which is preliminary data.</text>
</comment>
<dbReference type="PANTHER" id="PTHR14690:SF9">
    <property type="entry name" value="GH08353P"/>
    <property type="match status" value="1"/>
</dbReference>
<dbReference type="AlphaFoldDB" id="A0AAV8ZH49"/>
<accession>A0AAV8ZH49</accession>
<organism evidence="1 2">
    <name type="scientific">Rhamnusium bicolor</name>
    <dbReference type="NCBI Taxonomy" id="1586634"/>
    <lineage>
        <taxon>Eukaryota</taxon>
        <taxon>Metazoa</taxon>
        <taxon>Ecdysozoa</taxon>
        <taxon>Arthropoda</taxon>
        <taxon>Hexapoda</taxon>
        <taxon>Insecta</taxon>
        <taxon>Pterygota</taxon>
        <taxon>Neoptera</taxon>
        <taxon>Endopterygota</taxon>
        <taxon>Coleoptera</taxon>
        <taxon>Polyphaga</taxon>
        <taxon>Cucujiformia</taxon>
        <taxon>Chrysomeloidea</taxon>
        <taxon>Cerambycidae</taxon>
        <taxon>Lepturinae</taxon>
        <taxon>Rhagiini</taxon>
        <taxon>Rhamnusium</taxon>
    </lineage>
</organism>
<name>A0AAV8ZH49_9CUCU</name>
<reference evidence="1" key="1">
    <citation type="journal article" date="2023" name="Insect Mol. Biol.">
        <title>Genome sequencing provides insights into the evolution of gene families encoding plant cell wall-degrading enzymes in longhorned beetles.</title>
        <authorList>
            <person name="Shin N.R."/>
            <person name="Okamura Y."/>
            <person name="Kirsch R."/>
            <person name="Pauchet Y."/>
        </authorList>
    </citation>
    <scope>NUCLEOTIDE SEQUENCE</scope>
    <source>
        <strain evidence="1">RBIC_L_NR</strain>
    </source>
</reference>
<dbReference type="InterPro" id="IPR052267">
    <property type="entry name" value="N-DRC_Component"/>
</dbReference>
<dbReference type="EMBL" id="JANEYF010001503">
    <property type="protein sequence ID" value="KAJ8963743.1"/>
    <property type="molecule type" value="Genomic_DNA"/>
</dbReference>
<proteinExistence type="predicted"/>
<dbReference type="Proteomes" id="UP001162156">
    <property type="component" value="Unassembled WGS sequence"/>
</dbReference>
<protein>
    <submittedName>
        <fullName evidence="1">Uncharacterized protein</fullName>
    </submittedName>
</protein>
<evidence type="ECO:0000313" key="1">
    <source>
        <dbReference type="EMBL" id="KAJ8963743.1"/>
    </source>
</evidence>
<dbReference type="PANTHER" id="PTHR14690">
    <property type="entry name" value="IQ MOTIF CONTAINING WITH AAA DOMAIN 1"/>
    <property type="match status" value="1"/>
</dbReference>
<keyword evidence="2" id="KW-1185">Reference proteome</keyword>
<sequence length="120" mass="14337">MYWRELLMPYHGVDRNFNITSLVTVSVNYPLPVIKNVVQQILTPRRIIQLRYNPLRSEEIYEVFVSGMLEPITDKEYKKFVKWYSKTPLGKERVAFNKFADIKREAEARQREKAEANKKK</sequence>